<organism evidence="1 2">
    <name type="scientific">Cryptolaemus montrouzieri</name>
    <dbReference type="NCBI Taxonomy" id="559131"/>
    <lineage>
        <taxon>Eukaryota</taxon>
        <taxon>Metazoa</taxon>
        <taxon>Ecdysozoa</taxon>
        <taxon>Arthropoda</taxon>
        <taxon>Hexapoda</taxon>
        <taxon>Insecta</taxon>
        <taxon>Pterygota</taxon>
        <taxon>Neoptera</taxon>
        <taxon>Endopterygota</taxon>
        <taxon>Coleoptera</taxon>
        <taxon>Polyphaga</taxon>
        <taxon>Cucujiformia</taxon>
        <taxon>Coccinelloidea</taxon>
        <taxon>Coccinellidae</taxon>
        <taxon>Scymninae</taxon>
        <taxon>Scymnini</taxon>
        <taxon>Cryptolaemus</taxon>
    </lineage>
</organism>
<protein>
    <submittedName>
        <fullName evidence="1">Uncharacterized protein</fullName>
    </submittedName>
</protein>
<keyword evidence="2" id="KW-1185">Reference proteome</keyword>
<sequence>MPNVLEYLTVLSADDTSAVAHLQQMSGIQPLINEIMMLSKTRFAENDLRLNISQTEVMVIQYFTSSLPISEDSVVKKVKKEVFTILKEVNSSEVALKKRKSNQFETTNVIIVNINVPDDVMLKIMSIIFILE</sequence>
<comment type="caution">
    <text evidence="1">The sequence shown here is derived from an EMBL/GenBank/DDBJ whole genome shotgun (WGS) entry which is preliminary data.</text>
</comment>
<proteinExistence type="predicted"/>
<evidence type="ECO:0000313" key="2">
    <source>
        <dbReference type="Proteomes" id="UP001516400"/>
    </source>
</evidence>
<dbReference type="AlphaFoldDB" id="A0ABD2MMD1"/>
<accession>A0ABD2MMD1</accession>
<gene>
    <name evidence="1" type="ORF">HHI36_011657</name>
</gene>
<dbReference type="EMBL" id="JABFTP020000001">
    <property type="protein sequence ID" value="KAL3267535.1"/>
    <property type="molecule type" value="Genomic_DNA"/>
</dbReference>
<evidence type="ECO:0000313" key="1">
    <source>
        <dbReference type="EMBL" id="KAL3267535.1"/>
    </source>
</evidence>
<dbReference type="Proteomes" id="UP001516400">
    <property type="component" value="Unassembled WGS sequence"/>
</dbReference>
<name>A0ABD2MMD1_9CUCU</name>
<reference evidence="1 2" key="1">
    <citation type="journal article" date="2021" name="BMC Biol.">
        <title>Horizontally acquired antibacterial genes associated with adaptive radiation of ladybird beetles.</title>
        <authorList>
            <person name="Li H.S."/>
            <person name="Tang X.F."/>
            <person name="Huang Y.H."/>
            <person name="Xu Z.Y."/>
            <person name="Chen M.L."/>
            <person name="Du X.Y."/>
            <person name="Qiu B.Y."/>
            <person name="Chen P.T."/>
            <person name="Zhang W."/>
            <person name="Slipinski A."/>
            <person name="Escalona H.E."/>
            <person name="Waterhouse R.M."/>
            <person name="Zwick A."/>
            <person name="Pang H."/>
        </authorList>
    </citation>
    <scope>NUCLEOTIDE SEQUENCE [LARGE SCALE GENOMIC DNA]</scope>
    <source>
        <strain evidence="1">SYSU2018</strain>
    </source>
</reference>